<protein>
    <submittedName>
        <fullName evidence="1">FAD/NAD(P)-binding domain-containing protein</fullName>
    </submittedName>
</protein>
<proteinExistence type="predicted"/>
<dbReference type="EMBL" id="MU277205">
    <property type="protein sequence ID" value="KAI0062853.1"/>
    <property type="molecule type" value="Genomic_DNA"/>
</dbReference>
<sequence length="391" mass="42682">MAQTKVIIIGAGIAGPVLAILDGILEAALSLVLQPNGLNVLTQMPGFVESIPGRQIECLASYSVVPEDPGLLGQTDIPARMAEAYKHGMLAVSRVEFHRAIIAAAEAHGIKVKWAHELVGLEQTADTVRAKFANGNTDEASFVVGCDGLHSRTRMELFGEEEADYNGNSQTGGLSPTPKGLREKPTILNIFGNGAHMISYPISETHTSWAVTLPEEEHKESWRSLQKEQIDAFKTSSFANWDYGAGELVRTTEKLVKYGLYDRPELKSWHKGRIVLLGDAAHPTSPHLGQGANQAFEDVLLLTTLLDQRNADRSTLDTATLAEIFTEYERERIPRSAKLVKGARAQGEGRVVQGVEGCKIRNAIVRGILKDDESMGKAYAHLYEYVPQGDN</sequence>
<evidence type="ECO:0000313" key="2">
    <source>
        <dbReference type="Proteomes" id="UP000814140"/>
    </source>
</evidence>
<name>A0ACB8T2W2_9AGAM</name>
<accession>A0ACB8T2W2</accession>
<keyword evidence="2" id="KW-1185">Reference proteome</keyword>
<comment type="caution">
    <text evidence="1">The sequence shown here is derived from an EMBL/GenBank/DDBJ whole genome shotgun (WGS) entry which is preliminary data.</text>
</comment>
<dbReference type="Proteomes" id="UP000814140">
    <property type="component" value="Unassembled WGS sequence"/>
</dbReference>
<organism evidence="1 2">
    <name type="scientific">Artomyces pyxidatus</name>
    <dbReference type="NCBI Taxonomy" id="48021"/>
    <lineage>
        <taxon>Eukaryota</taxon>
        <taxon>Fungi</taxon>
        <taxon>Dikarya</taxon>
        <taxon>Basidiomycota</taxon>
        <taxon>Agaricomycotina</taxon>
        <taxon>Agaricomycetes</taxon>
        <taxon>Russulales</taxon>
        <taxon>Auriscalpiaceae</taxon>
        <taxon>Artomyces</taxon>
    </lineage>
</organism>
<reference evidence="1" key="1">
    <citation type="submission" date="2021-03" db="EMBL/GenBank/DDBJ databases">
        <authorList>
            <consortium name="DOE Joint Genome Institute"/>
            <person name="Ahrendt S."/>
            <person name="Looney B.P."/>
            <person name="Miyauchi S."/>
            <person name="Morin E."/>
            <person name="Drula E."/>
            <person name="Courty P.E."/>
            <person name="Chicoki N."/>
            <person name="Fauchery L."/>
            <person name="Kohler A."/>
            <person name="Kuo A."/>
            <person name="Labutti K."/>
            <person name="Pangilinan J."/>
            <person name="Lipzen A."/>
            <person name="Riley R."/>
            <person name="Andreopoulos W."/>
            <person name="He G."/>
            <person name="Johnson J."/>
            <person name="Barry K.W."/>
            <person name="Grigoriev I.V."/>
            <person name="Nagy L."/>
            <person name="Hibbett D."/>
            <person name="Henrissat B."/>
            <person name="Matheny P.B."/>
            <person name="Labbe J."/>
            <person name="Martin F."/>
        </authorList>
    </citation>
    <scope>NUCLEOTIDE SEQUENCE</scope>
    <source>
        <strain evidence="1">HHB10654</strain>
    </source>
</reference>
<evidence type="ECO:0000313" key="1">
    <source>
        <dbReference type="EMBL" id="KAI0062853.1"/>
    </source>
</evidence>
<reference evidence="1" key="2">
    <citation type="journal article" date="2022" name="New Phytol.">
        <title>Evolutionary transition to the ectomycorrhizal habit in the genomes of a hyperdiverse lineage of mushroom-forming fungi.</title>
        <authorList>
            <person name="Looney B."/>
            <person name="Miyauchi S."/>
            <person name="Morin E."/>
            <person name="Drula E."/>
            <person name="Courty P.E."/>
            <person name="Kohler A."/>
            <person name="Kuo A."/>
            <person name="LaButti K."/>
            <person name="Pangilinan J."/>
            <person name="Lipzen A."/>
            <person name="Riley R."/>
            <person name="Andreopoulos W."/>
            <person name="He G."/>
            <person name="Johnson J."/>
            <person name="Nolan M."/>
            <person name="Tritt A."/>
            <person name="Barry K.W."/>
            <person name="Grigoriev I.V."/>
            <person name="Nagy L.G."/>
            <person name="Hibbett D."/>
            <person name="Henrissat B."/>
            <person name="Matheny P.B."/>
            <person name="Labbe J."/>
            <person name="Martin F.M."/>
        </authorList>
    </citation>
    <scope>NUCLEOTIDE SEQUENCE</scope>
    <source>
        <strain evidence="1">HHB10654</strain>
    </source>
</reference>
<gene>
    <name evidence="1" type="ORF">BV25DRAFT_1824891</name>
</gene>